<name>A0ABQ8TB99_PERAM</name>
<reference evidence="1 2" key="1">
    <citation type="journal article" date="2022" name="Allergy">
        <title>Genome assembly and annotation of Periplaneta americana reveal a comprehensive cockroach allergen profile.</title>
        <authorList>
            <person name="Wang L."/>
            <person name="Xiong Q."/>
            <person name="Saelim N."/>
            <person name="Wang L."/>
            <person name="Nong W."/>
            <person name="Wan A.T."/>
            <person name="Shi M."/>
            <person name="Liu X."/>
            <person name="Cao Q."/>
            <person name="Hui J.H.L."/>
            <person name="Sookrung N."/>
            <person name="Leung T.F."/>
            <person name="Tungtrongchitr A."/>
            <person name="Tsui S.K.W."/>
        </authorList>
    </citation>
    <scope>NUCLEOTIDE SEQUENCE [LARGE SCALE GENOMIC DNA]</scope>
    <source>
        <strain evidence="1">PWHHKU_190912</strain>
    </source>
</reference>
<protein>
    <submittedName>
        <fullName evidence="1">Uncharacterized protein</fullName>
    </submittedName>
</protein>
<gene>
    <name evidence="1" type="ORF">ANN_04770</name>
</gene>
<organism evidence="1 2">
    <name type="scientific">Periplaneta americana</name>
    <name type="common">American cockroach</name>
    <name type="synonym">Blatta americana</name>
    <dbReference type="NCBI Taxonomy" id="6978"/>
    <lineage>
        <taxon>Eukaryota</taxon>
        <taxon>Metazoa</taxon>
        <taxon>Ecdysozoa</taxon>
        <taxon>Arthropoda</taxon>
        <taxon>Hexapoda</taxon>
        <taxon>Insecta</taxon>
        <taxon>Pterygota</taxon>
        <taxon>Neoptera</taxon>
        <taxon>Polyneoptera</taxon>
        <taxon>Dictyoptera</taxon>
        <taxon>Blattodea</taxon>
        <taxon>Blattoidea</taxon>
        <taxon>Blattidae</taxon>
        <taxon>Blattinae</taxon>
        <taxon>Periplaneta</taxon>
    </lineage>
</organism>
<accession>A0ABQ8TB99</accession>
<proteinExistence type="predicted"/>
<dbReference type="EMBL" id="JAJSOF020000013">
    <property type="protein sequence ID" value="KAJ4443120.1"/>
    <property type="molecule type" value="Genomic_DNA"/>
</dbReference>
<evidence type="ECO:0000313" key="2">
    <source>
        <dbReference type="Proteomes" id="UP001148838"/>
    </source>
</evidence>
<comment type="caution">
    <text evidence="1">The sequence shown here is derived from an EMBL/GenBank/DDBJ whole genome shotgun (WGS) entry which is preliminary data.</text>
</comment>
<keyword evidence="2" id="KW-1185">Reference proteome</keyword>
<sequence length="82" mass="9226">MEKLCGTVCASVSDWTCFGKTPAQAAMLNLVAKWCETGSLANKNRNYPKRVRTPENFARVQENLEQNPTKLQRRLSVQVGIQ</sequence>
<evidence type="ECO:0000313" key="1">
    <source>
        <dbReference type="EMBL" id="KAJ4443120.1"/>
    </source>
</evidence>
<dbReference type="Proteomes" id="UP001148838">
    <property type="component" value="Unassembled WGS sequence"/>
</dbReference>